<dbReference type="Proteomes" id="UP001055811">
    <property type="component" value="Linkage Group LG09"/>
</dbReference>
<evidence type="ECO:0000313" key="1">
    <source>
        <dbReference type="EMBL" id="KAI3689702.1"/>
    </source>
</evidence>
<comment type="caution">
    <text evidence="1">The sequence shown here is derived from an EMBL/GenBank/DDBJ whole genome shotgun (WGS) entry which is preliminary data.</text>
</comment>
<protein>
    <submittedName>
        <fullName evidence="1">Uncharacterized protein</fullName>
    </submittedName>
</protein>
<organism evidence="1 2">
    <name type="scientific">Cichorium intybus</name>
    <name type="common">Chicory</name>
    <dbReference type="NCBI Taxonomy" id="13427"/>
    <lineage>
        <taxon>Eukaryota</taxon>
        <taxon>Viridiplantae</taxon>
        <taxon>Streptophyta</taxon>
        <taxon>Embryophyta</taxon>
        <taxon>Tracheophyta</taxon>
        <taxon>Spermatophyta</taxon>
        <taxon>Magnoliopsida</taxon>
        <taxon>eudicotyledons</taxon>
        <taxon>Gunneridae</taxon>
        <taxon>Pentapetalae</taxon>
        <taxon>asterids</taxon>
        <taxon>campanulids</taxon>
        <taxon>Asterales</taxon>
        <taxon>Asteraceae</taxon>
        <taxon>Cichorioideae</taxon>
        <taxon>Cichorieae</taxon>
        <taxon>Cichoriinae</taxon>
        <taxon>Cichorium</taxon>
    </lineage>
</organism>
<accession>A0ACB8YVZ4</accession>
<evidence type="ECO:0000313" key="2">
    <source>
        <dbReference type="Proteomes" id="UP001055811"/>
    </source>
</evidence>
<dbReference type="EMBL" id="CM042017">
    <property type="protein sequence ID" value="KAI3689702.1"/>
    <property type="molecule type" value="Genomic_DNA"/>
</dbReference>
<sequence length="187" mass="21050">MSTTKIGFVSFVSEIKLILGTRVKFADVRRKTLRLQQEKPSATKYLSLQQALKLEEFGVSGSDAENKDNVRKLLYMGLYLLIWGEAANDPLDQWTGLFWSNRAHPNEIFAHPRLISIVTHSPRRKKEKRRPSALSLSLTLRTAASAPGPAATVLRLTACRACLVTPVRPPLLPPALVKRFRILSRDY</sequence>
<keyword evidence="2" id="KW-1185">Reference proteome</keyword>
<reference evidence="2" key="1">
    <citation type="journal article" date="2022" name="Mol. Ecol. Resour.">
        <title>The genomes of chicory, endive, great burdock and yacon provide insights into Asteraceae palaeo-polyploidization history and plant inulin production.</title>
        <authorList>
            <person name="Fan W."/>
            <person name="Wang S."/>
            <person name="Wang H."/>
            <person name="Wang A."/>
            <person name="Jiang F."/>
            <person name="Liu H."/>
            <person name="Zhao H."/>
            <person name="Xu D."/>
            <person name="Zhang Y."/>
        </authorList>
    </citation>
    <scope>NUCLEOTIDE SEQUENCE [LARGE SCALE GENOMIC DNA]</scope>
    <source>
        <strain evidence="2">cv. Punajuju</strain>
    </source>
</reference>
<reference evidence="1 2" key="2">
    <citation type="journal article" date="2022" name="Mol. Ecol. Resour.">
        <title>The genomes of chicory, endive, great burdock and yacon provide insights into Asteraceae paleo-polyploidization history and plant inulin production.</title>
        <authorList>
            <person name="Fan W."/>
            <person name="Wang S."/>
            <person name="Wang H."/>
            <person name="Wang A."/>
            <person name="Jiang F."/>
            <person name="Liu H."/>
            <person name="Zhao H."/>
            <person name="Xu D."/>
            <person name="Zhang Y."/>
        </authorList>
    </citation>
    <scope>NUCLEOTIDE SEQUENCE [LARGE SCALE GENOMIC DNA]</scope>
    <source>
        <strain evidence="2">cv. Punajuju</strain>
        <tissue evidence="1">Leaves</tissue>
    </source>
</reference>
<name>A0ACB8YVZ4_CICIN</name>
<proteinExistence type="predicted"/>
<gene>
    <name evidence="1" type="ORF">L2E82_47668</name>
</gene>